<keyword evidence="5 6" id="KW-0472">Membrane</keyword>
<protein>
    <submittedName>
        <fullName evidence="7">CidA/LrgA family protein</fullName>
    </submittedName>
</protein>
<evidence type="ECO:0000256" key="1">
    <source>
        <dbReference type="ARBA" id="ARBA00004651"/>
    </source>
</evidence>
<dbReference type="InterPro" id="IPR005538">
    <property type="entry name" value="LrgA/CidA"/>
</dbReference>
<dbReference type="EMBL" id="DWUY01000021">
    <property type="protein sequence ID" value="HJD27595.1"/>
    <property type="molecule type" value="Genomic_DNA"/>
</dbReference>
<dbReference type="PANTHER" id="PTHR33931:SF2">
    <property type="entry name" value="HOLIN-LIKE PROTEIN CIDA"/>
    <property type="match status" value="1"/>
</dbReference>
<organism evidence="7 8">
    <name type="scientific">Candidatus Blautia avicola</name>
    <dbReference type="NCBI Taxonomy" id="2838483"/>
    <lineage>
        <taxon>Bacteria</taxon>
        <taxon>Bacillati</taxon>
        <taxon>Bacillota</taxon>
        <taxon>Clostridia</taxon>
        <taxon>Lachnospirales</taxon>
        <taxon>Lachnospiraceae</taxon>
        <taxon>Blautia</taxon>
    </lineage>
</organism>
<sequence>MKFLKQFSIILFISFLGEILHMLIPLPVPASVYGLVLMLAALITGALKLGQVRETATFLIEIMPVMFIPAGVGLMESWPSLQPVWLPVILITIVTTVLVMAVTGKVTQAMIGKEKKDERVSH</sequence>
<reference evidence="7" key="1">
    <citation type="journal article" date="2021" name="PeerJ">
        <title>Extensive microbial diversity within the chicken gut microbiome revealed by metagenomics and culture.</title>
        <authorList>
            <person name="Gilroy R."/>
            <person name="Ravi A."/>
            <person name="Getino M."/>
            <person name="Pursley I."/>
            <person name="Horton D.L."/>
            <person name="Alikhan N.F."/>
            <person name="Baker D."/>
            <person name="Gharbi K."/>
            <person name="Hall N."/>
            <person name="Watson M."/>
            <person name="Adriaenssens E.M."/>
            <person name="Foster-Nyarko E."/>
            <person name="Jarju S."/>
            <person name="Secka A."/>
            <person name="Antonio M."/>
            <person name="Oren A."/>
            <person name="Chaudhuri R.R."/>
            <person name="La Ragione R."/>
            <person name="Hildebrand F."/>
            <person name="Pallen M.J."/>
        </authorList>
    </citation>
    <scope>NUCLEOTIDE SEQUENCE</scope>
    <source>
        <strain evidence="7">ChiBcec6-4105</strain>
    </source>
</reference>
<dbReference type="Proteomes" id="UP000823892">
    <property type="component" value="Unassembled WGS sequence"/>
</dbReference>
<proteinExistence type="predicted"/>
<feature type="transmembrane region" description="Helical" evidence="6">
    <location>
        <begin position="30"/>
        <end position="49"/>
    </location>
</feature>
<name>A0A9D2TV43_9FIRM</name>
<feature type="transmembrane region" description="Helical" evidence="6">
    <location>
        <begin position="84"/>
        <end position="106"/>
    </location>
</feature>
<dbReference type="AlphaFoldDB" id="A0A9D2TV43"/>
<gene>
    <name evidence="7" type="ORF">H9914_01140</name>
</gene>
<keyword evidence="4 6" id="KW-1133">Transmembrane helix</keyword>
<evidence type="ECO:0000256" key="3">
    <source>
        <dbReference type="ARBA" id="ARBA00022692"/>
    </source>
</evidence>
<accession>A0A9D2TV43</accession>
<evidence type="ECO:0000256" key="5">
    <source>
        <dbReference type="ARBA" id="ARBA00023136"/>
    </source>
</evidence>
<feature type="transmembrane region" description="Helical" evidence="6">
    <location>
        <begin position="56"/>
        <end position="78"/>
    </location>
</feature>
<feature type="transmembrane region" description="Helical" evidence="6">
    <location>
        <begin position="7"/>
        <end position="24"/>
    </location>
</feature>
<reference evidence="7" key="2">
    <citation type="submission" date="2021-04" db="EMBL/GenBank/DDBJ databases">
        <authorList>
            <person name="Gilroy R."/>
        </authorList>
    </citation>
    <scope>NUCLEOTIDE SEQUENCE</scope>
    <source>
        <strain evidence="7">ChiBcec6-4105</strain>
    </source>
</reference>
<evidence type="ECO:0000256" key="6">
    <source>
        <dbReference type="SAM" id="Phobius"/>
    </source>
</evidence>
<dbReference type="PANTHER" id="PTHR33931">
    <property type="entry name" value="HOLIN-LIKE PROTEIN CIDA-RELATED"/>
    <property type="match status" value="1"/>
</dbReference>
<evidence type="ECO:0000313" key="8">
    <source>
        <dbReference type="Proteomes" id="UP000823892"/>
    </source>
</evidence>
<evidence type="ECO:0000313" key="7">
    <source>
        <dbReference type="EMBL" id="HJD27595.1"/>
    </source>
</evidence>
<keyword evidence="3 6" id="KW-0812">Transmembrane</keyword>
<dbReference type="GO" id="GO:0005886">
    <property type="term" value="C:plasma membrane"/>
    <property type="evidence" value="ECO:0007669"/>
    <property type="project" value="UniProtKB-SubCell"/>
</dbReference>
<comment type="caution">
    <text evidence="7">The sequence shown here is derived from an EMBL/GenBank/DDBJ whole genome shotgun (WGS) entry which is preliminary data.</text>
</comment>
<evidence type="ECO:0000256" key="2">
    <source>
        <dbReference type="ARBA" id="ARBA00022475"/>
    </source>
</evidence>
<dbReference type="Pfam" id="PF03788">
    <property type="entry name" value="LrgA"/>
    <property type="match status" value="1"/>
</dbReference>
<comment type="subcellular location">
    <subcellularLocation>
        <location evidence="1">Cell membrane</location>
        <topology evidence="1">Multi-pass membrane protein</topology>
    </subcellularLocation>
</comment>
<keyword evidence="2" id="KW-1003">Cell membrane</keyword>
<evidence type="ECO:0000256" key="4">
    <source>
        <dbReference type="ARBA" id="ARBA00022989"/>
    </source>
</evidence>